<dbReference type="GO" id="GO:0006368">
    <property type="term" value="P:transcription elongation by RNA polymerase II"/>
    <property type="evidence" value="ECO:0007669"/>
    <property type="project" value="InterPro"/>
</dbReference>
<evidence type="ECO:0000256" key="1">
    <source>
        <dbReference type="SAM" id="MobiDB-lite"/>
    </source>
</evidence>
<dbReference type="RefSeq" id="XP_040619809.1">
    <property type="nucleotide sequence ID" value="XM_040759983.1"/>
</dbReference>
<dbReference type="Proteomes" id="UP000031575">
    <property type="component" value="Unassembled WGS sequence"/>
</dbReference>
<keyword evidence="3" id="KW-1185">Reference proteome</keyword>
<dbReference type="InterPro" id="IPR010684">
    <property type="entry name" value="RNA_pol_II_trans_fac_SIII_A"/>
</dbReference>
<feature type="compositionally biased region" description="Acidic residues" evidence="1">
    <location>
        <begin position="377"/>
        <end position="388"/>
    </location>
</feature>
<name>A0A0C2EZ77_9PEZI</name>
<accession>A0A0C2EZ77</accession>
<dbReference type="GO" id="GO:0070449">
    <property type="term" value="C:elongin complex"/>
    <property type="evidence" value="ECO:0007669"/>
    <property type="project" value="InterPro"/>
</dbReference>
<dbReference type="EMBL" id="AWTV01000007">
    <property type="protein sequence ID" value="KIH91799.1"/>
    <property type="molecule type" value="Genomic_DNA"/>
</dbReference>
<evidence type="ECO:0000313" key="2">
    <source>
        <dbReference type="EMBL" id="KIH91799.1"/>
    </source>
</evidence>
<reference evidence="2 3" key="1">
    <citation type="journal article" date="2014" name="BMC Genomics">
        <title>Comparative genomics of the major fungal agents of human and animal Sporotrichosis: Sporothrix schenckii and Sporothrix brasiliensis.</title>
        <authorList>
            <person name="Teixeira M.M."/>
            <person name="de Almeida L.G."/>
            <person name="Kubitschek-Barreira P."/>
            <person name="Alves F.L."/>
            <person name="Kioshima E.S."/>
            <person name="Abadio A.K."/>
            <person name="Fernandes L."/>
            <person name="Derengowski L.S."/>
            <person name="Ferreira K.S."/>
            <person name="Souza R.C."/>
            <person name="Ruiz J.C."/>
            <person name="de Andrade N.C."/>
            <person name="Paes H.C."/>
            <person name="Nicola A.M."/>
            <person name="Albuquerque P."/>
            <person name="Gerber A.L."/>
            <person name="Martins V.P."/>
            <person name="Peconick L.D."/>
            <person name="Neto A.V."/>
            <person name="Chaucanez C.B."/>
            <person name="Silva P.A."/>
            <person name="Cunha O.L."/>
            <person name="de Oliveira F.F."/>
            <person name="dos Santos T.C."/>
            <person name="Barros A.L."/>
            <person name="Soares M.A."/>
            <person name="de Oliveira L.M."/>
            <person name="Marini M.M."/>
            <person name="Villalobos-Duno H."/>
            <person name="Cunha M.M."/>
            <person name="de Hoog S."/>
            <person name="da Silveira J.F."/>
            <person name="Henrissat B."/>
            <person name="Nino-Vega G.A."/>
            <person name="Cisalpino P.S."/>
            <person name="Mora-Montes H.M."/>
            <person name="Almeida S.R."/>
            <person name="Stajich J.E."/>
            <person name="Lopes-Bezerra L.M."/>
            <person name="Vasconcelos A.T."/>
            <person name="Felipe M.S."/>
        </authorList>
    </citation>
    <scope>NUCLEOTIDE SEQUENCE [LARGE SCALE GENOMIC DNA]</scope>
    <source>
        <strain evidence="2 3">5110</strain>
    </source>
</reference>
<dbReference type="HOGENOM" id="CLU_562707_0_0_1"/>
<dbReference type="PANTHER" id="PTHR15141">
    <property type="entry name" value="TRANSCRIPTION ELONGATION FACTOR B POLYPEPTIDE 3"/>
    <property type="match status" value="1"/>
</dbReference>
<proteinExistence type="predicted"/>
<feature type="compositionally biased region" description="Low complexity" evidence="1">
    <location>
        <begin position="437"/>
        <end position="451"/>
    </location>
</feature>
<dbReference type="OrthoDB" id="21513at2759"/>
<protein>
    <submittedName>
        <fullName evidence="2">RNA polymerase 2 transcription factor siii subunit</fullName>
    </submittedName>
</protein>
<dbReference type="InterPro" id="IPR051870">
    <property type="entry name" value="Elongin-A_domain"/>
</dbReference>
<evidence type="ECO:0000313" key="3">
    <source>
        <dbReference type="Proteomes" id="UP000031575"/>
    </source>
</evidence>
<dbReference type="PANTHER" id="PTHR15141:SF76">
    <property type="entry name" value="TRANSCRIPTION ELONGATION FACTOR B POLYPEPTIDE 3"/>
    <property type="match status" value="1"/>
</dbReference>
<dbReference type="AlphaFoldDB" id="A0A0C2EZ77"/>
<comment type="caution">
    <text evidence="2">The sequence shown here is derived from an EMBL/GenBank/DDBJ whole genome shotgun (WGS) entry which is preliminary data.</text>
</comment>
<feature type="region of interest" description="Disordered" evidence="1">
    <location>
        <begin position="313"/>
        <end position="487"/>
    </location>
</feature>
<organism evidence="2 3">
    <name type="scientific">Sporothrix brasiliensis 5110</name>
    <dbReference type="NCBI Taxonomy" id="1398154"/>
    <lineage>
        <taxon>Eukaryota</taxon>
        <taxon>Fungi</taxon>
        <taxon>Dikarya</taxon>
        <taxon>Ascomycota</taxon>
        <taxon>Pezizomycotina</taxon>
        <taxon>Sordariomycetes</taxon>
        <taxon>Sordariomycetidae</taxon>
        <taxon>Ophiostomatales</taxon>
        <taxon>Ophiostomataceae</taxon>
        <taxon>Sporothrix</taxon>
    </lineage>
</organism>
<gene>
    <name evidence="2" type="ORF">SPBR_01673</name>
</gene>
<sequence length="487" mass="52501">MPNLPVSGKQRGPRTLKRMALSVAVRNIAAVTDIGDMPFSSAVPLLAHIDSPYQLHQLEKNCPQLADEPLEMGGIWARLLTKKVPGWDTKGYLTDEELKTMTWIEMYDKAKAALDAETAAAADRLKQTLAGFSKAKEDNATQLVNSRALLRKMPGVMAKKRGPGRAADRGQAVLSFGSGSRTKMTSGQSVLRRARREAKEMSKVSQLSSRLADNQAVARSQIRMPPAAMMHDHRVAHQPGSGIIRPPKRFPAASSVKTHYETEGKLGAPGTGLGVGNATNEARLLALKRGGVAAASSASFYSAGPAAPVIHAPRKPRATAAATTTTSTMAKEKRPAYDHDDDDELFGVVTKPSKRARLTVEDLEGGSSGSGNNVRDSDDDLFGSDDEPMSTPKTSRTSVGGRDSRRERDWLHIADHRDDKRGDRSHGRSYDSPPKQTTTRPPSAPSTSTTYRPPPPTAPAGSPPRSQAVGSVPRKKAVDIFMRPKKR</sequence>
<dbReference type="Pfam" id="PF06881">
    <property type="entry name" value="Elongin_A"/>
    <property type="match status" value="1"/>
</dbReference>
<dbReference type="VEuPathDB" id="FungiDB:SPBR_01673"/>
<feature type="compositionally biased region" description="Pro residues" evidence="1">
    <location>
        <begin position="452"/>
        <end position="462"/>
    </location>
</feature>
<feature type="compositionally biased region" description="Low complexity" evidence="1">
    <location>
        <begin position="318"/>
        <end position="329"/>
    </location>
</feature>
<feature type="compositionally biased region" description="Basic and acidic residues" evidence="1">
    <location>
        <begin position="402"/>
        <end position="429"/>
    </location>
</feature>
<dbReference type="GeneID" id="63674904"/>
<dbReference type="Gene3D" id="6.10.250.3180">
    <property type="match status" value="1"/>
</dbReference>